<sequence length="174" mass="20041">MKRNKAESKTLADRAAQVVLDISGQTKDLSTQLPPEVERCIHEIETFLQEIEEFFRELEKERFLRRFVRQDRHRAQIEEYGRLLDQATAQFSMNLQLSIQTAQLDLRSAQVAQIAADEKRHGDVLTVSQMSEAERLQLLTSLDGMYPSLRCSSESILIETHSYLRTAYPRSGVV</sequence>
<evidence type="ECO:0000313" key="1">
    <source>
        <dbReference type="EMBL" id="KAJ7614799.1"/>
    </source>
</evidence>
<keyword evidence="2" id="KW-1185">Reference proteome</keyword>
<comment type="caution">
    <text evidence="1">The sequence shown here is derived from an EMBL/GenBank/DDBJ whole genome shotgun (WGS) entry which is preliminary data.</text>
</comment>
<protein>
    <submittedName>
        <fullName evidence="1">Uncharacterized protein</fullName>
    </submittedName>
</protein>
<gene>
    <name evidence="1" type="ORF">FB45DRAFT_1064476</name>
</gene>
<name>A0AAD7FEZ8_9AGAR</name>
<dbReference type="AlphaFoldDB" id="A0AAD7FEZ8"/>
<dbReference type="InterPro" id="IPR036537">
    <property type="entry name" value="Adaptor_Cbl_N_dom_sf"/>
</dbReference>
<dbReference type="CDD" id="cd21037">
    <property type="entry name" value="MLKL_NTD"/>
    <property type="match status" value="1"/>
</dbReference>
<accession>A0AAD7FEZ8</accession>
<dbReference type="Proteomes" id="UP001221142">
    <property type="component" value="Unassembled WGS sequence"/>
</dbReference>
<dbReference type="Gene3D" id="1.20.930.20">
    <property type="entry name" value="Adaptor protein Cbl, N-terminal domain"/>
    <property type="match status" value="1"/>
</dbReference>
<proteinExistence type="predicted"/>
<dbReference type="EMBL" id="JARKIF010000025">
    <property type="protein sequence ID" value="KAJ7614799.1"/>
    <property type="molecule type" value="Genomic_DNA"/>
</dbReference>
<reference evidence="1" key="1">
    <citation type="submission" date="2023-03" db="EMBL/GenBank/DDBJ databases">
        <title>Massive genome expansion in bonnet fungi (Mycena s.s.) driven by repeated elements and novel gene families across ecological guilds.</title>
        <authorList>
            <consortium name="Lawrence Berkeley National Laboratory"/>
            <person name="Harder C.B."/>
            <person name="Miyauchi S."/>
            <person name="Viragh M."/>
            <person name="Kuo A."/>
            <person name="Thoen E."/>
            <person name="Andreopoulos B."/>
            <person name="Lu D."/>
            <person name="Skrede I."/>
            <person name="Drula E."/>
            <person name="Henrissat B."/>
            <person name="Morin E."/>
            <person name="Kohler A."/>
            <person name="Barry K."/>
            <person name="LaButti K."/>
            <person name="Morin E."/>
            <person name="Salamov A."/>
            <person name="Lipzen A."/>
            <person name="Mereny Z."/>
            <person name="Hegedus B."/>
            <person name="Baldrian P."/>
            <person name="Stursova M."/>
            <person name="Weitz H."/>
            <person name="Taylor A."/>
            <person name="Grigoriev I.V."/>
            <person name="Nagy L.G."/>
            <person name="Martin F."/>
            <person name="Kauserud H."/>
        </authorList>
    </citation>
    <scope>NUCLEOTIDE SEQUENCE</scope>
    <source>
        <strain evidence="1">9284</strain>
    </source>
</reference>
<dbReference type="GO" id="GO:0007166">
    <property type="term" value="P:cell surface receptor signaling pathway"/>
    <property type="evidence" value="ECO:0007669"/>
    <property type="project" value="InterPro"/>
</dbReference>
<evidence type="ECO:0000313" key="2">
    <source>
        <dbReference type="Proteomes" id="UP001221142"/>
    </source>
</evidence>
<organism evidence="1 2">
    <name type="scientific">Roridomyces roridus</name>
    <dbReference type="NCBI Taxonomy" id="1738132"/>
    <lineage>
        <taxon>Eukaryota</taxon>
        <taxon>Fungi</taxon>
        <taxon>Dikarya</taxon>
        <taxon>Basidiomycota</taxon>
        <taxon>Agaricomycotina</taxon>
        <taxon>Agaricomycetes</taxon>
        <taxon>Agaricomycetidae</taxon>
        <taxon>Agaricales</taxon>
        <taxon>Marasmiineae</taxon>
        <taxon>Mycenaceae</taxon>
        <taxon>Roridomyces</taxon>
    </lineage>
</organism>
<dbReference type="InterPro" id="IPR059179">
    <property type="entry name" value="MLKL-like_MCAfunc"/>
</dbReference>